<protein>
    <submittedName>
        <fullName evidence="4">Prolyl peptidase</fullName>
    </submittedName>
</protein>
<dbReference type="InterPro" id="IPR002410">
    <property type="entry name" value="Peptidase_S33"/>
</dbReference>
<dbReference type="Proteomes" id="UP000242877">
    <property type="component" value="Unassembled WGS sequence"/>
</dbReference>
<sequence>MSLARLVGASFNNVPGRLKVAELFFKVPLDYSKPEGETVKLFARSVRRRPSAAQVTKPEDLPWLLYLQGGPGYGCGQPQDISWVNLFLDKGYQILLLDQRGTGLSSPITAATLRYKGDAAKQAEYLKHFRADNIVRDCEAVRAYLTAEAPPALKKWSLLGQSYGGFCCTTYLSKHPEGLKEVFITGGLPPVSAKNPDATYSYTFDKLAQRNEAYYAKYPSDIERVRTIVQHLHDHEVKLPGGILTPERFRQMGLAFGMAGGIDHVHDVILRASNDLEATEGLTKPTLAIIDSMTSFDNAILYAVFQEAIYCQGQASNWSAERFLAKNPAFSAEADKIYFTGEMVFTHMYNSSDELSQIRGAAELIATTSDWPDLYDEEQLARNVIPVYAATYMDDMYVPFELAQETAKKIKGCKQYITNVMYHSALRSNSTDVIKELFNLRDDTID</sequence>
<dbReference type="EMBL" id="AZGZ01000012">
    <property type="protein sequence ID" value="KZZ91968.1"/>
    <property type="molecule type" value="Genomic_DNA"/>
</dbReference>
<reference evidence="4 5" key="1">
    <citation type="journal article" date="2016" name="Genome Biol. Evol.">
        <title>Divergent and convergent evolution of fungal pathogenicity.</title>
        <authorList>
            <person name="Shang Y."/>
            <person name="Xiao G."/>
            <person name="Zheng P."/>
            <person name="Cen K."/>
            <person name="Zhan S."/>
            <person name="Wang C."/>
        </authorList>
    </citation>
    <scope>NUCLEOTIDE SEQUENCE [LARGE SCALE GENOMIC DNA]</scope>
    <source>
        <strain evidence="4 5">ARSEF 7405</strain>
    </source>
</reference>
<dbReference type="OrthoDB" id="1898734at2759"/>
<dbReference type="PRINTS" id="PR00793">
    <property type="entry name" value="PROAMNOPTASE"/>
</dbReference>
<dbReference type="InterPro" id="IPR051601">
    <property type="entry name" value="Serine_prot/Carboxylest_S33"/>
</dbReference>
<dbReference type="SUPFAM" id="SSF53474">
    <property type="entry name" value="alpha/beta-Hydrolases"/>
    <property type="match status" value="1"/>
</dbReference>
<evidence type="ECO:0000256" key="2">
    <source>
        <dbReference type="ARBA" id="ARBA00022801"/>
    </source>
</evidence>
<dbReference type="PANTHER" id="PTHR43248">
    <property type="entry name" value="2-SUCCINYL-6-HYDROXY-2,4-CYCLOHEXADIENE-1-CARBOXYLATE SYNTHASE"/>
    <property type="match status" value="1"/>
</dbReference>
<dbReference type="GO" id="GO:0006508">
    <property type="term" value="P:proteolysis"/>
    <property type="evidence" value="ECO:0007669"/>
    <property type="project" value="InterPro"/>
</dbReference>
<dbReference type="InterPro" id="IPR029058">
    <property type="entry name" value="AB_hydrolase_fold"/>
</dbReference>
<comment type="caution">
    <text evidence="4">The sequence shown here is derived from an EMBL/GenBank/DDBJ whole genome shotgun (WGS) entry which is preliminary data.</text>
</comment>
<dbReference type="GO" id="GO:0008233">
    <property type="term" value="F:peptidase activity"/>
    <property type="evidence" value="ECO:0007669"/>
    <property type="project" value="InterPro"/>
</dbReference>
<dbReference type="Gene3D" id="3.40.50.1820">
    <property type="entry name" value="alpha/beta hydrolase"/>
    <property type="match status" value="1"/>
</dbReference>
<feature type="domain" description="AB hydrolase-1" evidence="3">
    <location>
        <begin position="62"/>
        <end position="211"/>
    </location>
</feature>
<dbReference type="InterPro" id="IPR000073">
    <property type="entry name" value="AB_hydrolase_1"/>
</dbReference>
<gene>
    <name evidence="4" type="ORF">AAP_03187</name>
</gene>
<dbReference type="Pfam" id="PF00561">
    <property type="entry name" value="Abhydrolase_1"/>
    <property type="match status" value="1"/>
</dbReference>
<comment type="similarity">
    <text evidence="1">Belongs to the peptidase S33 family.</text>
</comment>
<keyword evidence="2" id="KW-0378">Hydrolase</keyword>
<dbReference type="PANTHER" id="PTHR43248:SF2">
    <property type="entry name" value="PROLYL AMINOPEPTIDASE"/>
    <property type="match status" value="1"/>
</dbReference>
<accession>A0A167YZR9</accession>
<evidence type="ECO:0000313" key="5">
    <source>
        <dbReference type="Proteomes" id="UP000242877"/>
    </source>
</evidence>
<name>A0A167YZR9_9EURO</name>
<proteinExistence type="inferred from homology"/>
<dbReference type="AlphaFoldDB" id="A0A167YZR9"/>
<evidence type="ECO:0000256" key="1">
    <source>
        <dbReference type="ARBA" id="ARBA00010088"/>
    </source>
</evidence>
<evidence type="ECO:0000259" key="3">
    <source>
        <dbReference type="Pfam" id="PF00561"/>
    </source>
</evidence>
<evidence type="ECO:0000313" key="4">
    <source>
        <dbReference type="EMBL" id="KZZ91968.1"/>
    </source>
</evidence>
<organism evidence="4 5">
    <name type="scientific">Ascosphaera apis ARSEF 7405</name>
    <dbReference type="NCBI Taxonomy" id="392613"/>
    <lineage>
        <taxon>Eukaryota</taxon>
        <taxon>Fungi</taxon>
        <taxon>Dikarya</taxon>
        <taxon>Ascomycota</taxon>
        <taxon>Pezizomycotina</taxon>
        <taxon>Eurotiomycetes</taxon>
        <taxon>Eurotiomycetidae</taxon>
        <taxon>Onygenales</taxon>
        <taxon>Ascosphaeraceae</taxon>
        <taxon>Ascosphaera</taxon>
    </lineage>
</organism>
<keyword evidence="5" id="KW-1185">Reference proteome</keyword>
<dbReference type="VEuPathDB" id="FungiDB:AAP_03187"/>